<protein>
    <recommendedName>
        <fullName evidence="2">UPF0125 protein SAMN05216369_1083</fullName>
    </recommendedName>
</protein>
<proteinExistence type="inferred from homology"/>
<evidence type="ECO:0000313" key="3">
    <source>
        <dbReference type="EMBL" id="SHK22746.1"/>
    </source>
</evidence>
<dbReference type="OrthoDB" id="9796575at2"/>
<evidence type="ECO:0000256" key="2">
    <source>
        <dbReference type="HAMAP-Rule" id="MF_00460"/>
    </source>
</evidence>
<evidence type="ECO:0000313" key="4">
    <source>
        <dbReference type="Proteomes" id="UP000184497"/>
    </source>
</evidence>
<dbReference type="HAMAP" id="MF_00460">
    <property type="entry name" value="UPF0125_RnfH"/>
    <property type="match status" value="1"/>
</dbReference>
<dbReference type="Proteomes" id="UP000184497">
    <property type="component" value="Unassembled WGS sequence"/>
</dbReference>
<dbReference type="InterPro" id="IPR005346">
    <property type="entry name" value="RnfH"/>
</dbReference>
<dbReference type="AlphaFoldDB" id="A0A1M6QRB5"/>
<name>A0A1M6QRB5_9GAMM</name>
<dbReference type="Gene3D" id="3.10.20.280">
    <property type="entry name" value="RnfH-like"/>
    <property type="match status" value="1"/>
</dbReference>
<dbReference type="PANTHER" id="PTHR37483">
    <property type="entry name" value="UPF0125 PROTEIN RATB"/>
    <property type="match status" value="1"/>
</dbReference>
<dbReference type="NCBIfam" id="NF002490">
    <property type="entry name" value="PRK01777.1"/>
    <property type="match status" value="1"/>
</dbReference>
<sequence length="97" mass="10708">MPQVEVAYARPDKQEIVSVQVPEGATAVQAVKLSGITAIFPEIDADSIDMGIFGKVIKNPAEHELREGDRVELYRPLQIDPKQARLNRAKKKSGPDQ</sequence>
<dbReference type="PANTHER" id="PTHR37483:SF1">
    <property type="entry name" value="UPF0125 PROTEIN RATB"/>
    <property type="match status" value="1"/>
</dbReference>
<evidence type="ECO:0000256" key="1">
    <source>
        <dbReference type="ARBA" id="ARBA00010645"/>
    </source>
</evidence>
<keyword evidence="4" id="KW-1185">Reference proteome</keyword>
<dbReference type="Pfam" id="PF03658">
    <property type="entry name" value="Ub-RnfH"/>
    <property type="match status" value="1"/>
</dbReference>
<dbReference type="InterPro" id="IPR037021">
    <property type="entry name" value="RnfH_sf"/>
</dbReference>
<reference evidence="4" key="1">
    <citation type="submission" date="2016-11" db="EMBL/GenBank/DDBJ databases">
        <authorList>
            <person name="Varghese N."/>
            <person name="Submissions S."/>
        </authorList>
    </citation>
    <scope>NUCLEOTIDE SEQUENCE [LARGE SCALE GENOMIC DNA]</scope>
    <source>
        <strain evidence="4">CGMCC 1.10835</strain>
    </source>
</reference>
<dbReference type="EMBL" id="FRAQ01000001">
    <property type="protein sequence ID" value="SHK22746.1"/>
    <property type="molecule type" value="Genomic_DNA"/>
</dbReference>
<dbReference type="STRING" id="564117.SAMN05216369_1083"/>
<dbReference type="InterPro" id="IPR016155">
    <property type="entry name" value="Mopterin_synth/thiamin_S_b"/>
</dbReference>
<organism evidence="3 4">
    <name type="scientific">Marinobacter antarcticus</name>
    <dbReference type="NCBI Taxonomy" id="564117"/>
    <lineage>
        <taxon>Bacteria</taxon>
        <taxon>Pseudomonadati</taxon>
        <taxon>Pseudomonadota</taxon>
        <taxon>Gammaproteobacteria</taxon>
        <taxon>Pseudomonadales</taxon>
        <taxon>Marinobacteraceae</taxon>
        <taxon>Marinobacter</taxon>
    </lineage>
</organism>
<dbReference type="RefSeq" id="WP_072796107.1">
    <property type="nucleotide sequence ID" value="NZ_FRAQ01000001.1"/>
</dbReference>
<comment type="similarity">
    <text evidence="1 2">Belongs to the UPF0125 (RnfH) family.</text>
</comment>
<accession>A0A1M6QRB5</accession>
<dbReference type="SUPFAM" id="SSF54285">
    <property type="entry name" value="MoaD/ThiS"/>
    <property type="match status" value="1"/>
</dbReference>
<gene>
    <name evidence="3" type="ORF">SAMN05216369_1083</name>
</gene>